<evidence type="ECO:0000256" key="3">
    <source>
        <dbReference type="ARBA" id="ARBA00023163"/>
    </source>
</evidence>
<dbReference type="EMBL" id="FPKW01000001">
    <property type="protein sequence ID" value="SFZ90515.1"/>
    <property type="molecule type" value="Genomic_DNA"/>
</dbReference>
<proteinExistence type="predicted"/>
<keyword evidence="1" id="KW-0805">Transcription regulation</keyword>
<feature type="domain" description="HTH lacI-type" evidence="4">
    <location>
        <begin position="4"/>
        <end position="60"/>
    </location>
</feature>
<dbReference type="CDD" id="cd01392">
    <property type="entry name" value="HTH_LacI"/>
    <property type="match status" value="1"/>
</dbReference>
<dbReference type="GO" id="GO:0003700">
    <property type="term" value="F:DNA-binding transcription factor activity"/>
    <property type="evidence" value="ECO:0007669"/>
    <property type="project" value="TreeGrafter"/>
</dbReference>
<evidence type="ECO:0000256" key="1">
    <source>
        <dbReference type="ARBA" id="ARBA00023015"/>
    </source>
</evidence>
<accession>A0A1K2IFN3</accession>
<dbReference type="PANTHER" id="PTHR30146">
    <property type="entry name" value="LACI-RELATED TRANSCRIPTIONAL REPRESSOR"/>
    <property type="match status" value="1"/>
</dbReference>
<sequence>MKRASIKDIARIAGVSVATVSYVLNKKEGSRISEATKVKILEVAETINYTPNKIAKSLKMSKSKLIGLILADISNDFYSSIARNIEDEAMKFGYTLLIGSSDENPEKFRKLTELFSEQQVDGMILAPVVDSDEAVLKLLKEEYPIVTIDRYLKNINIPGILINNSEISESICEFLVEKNFEEIIYIGYDTRLPHLLDRQEGFDKRISTADIQYKKVLIGIDNITEEIYKGLDETLDLSKKTALYFSSNKLGIAGLSYLNQKNIEVPQDVSVIAFDQTEAYSLFPTEISFVQQPLMEMAREAVKVLDAQIDNYAVNGRKIIFPAKLINKKSVK</sequence>
<dbReference type="InterPro" id="IPR046335">
    <property type="entry name" value="LacI/GalR-like_sensor"/>
</dbReference>
<protein>
    <submittedName>
        <fullName evidence="5">Transcriptional regulator, LacI family</fullName>
    </submittedName>
</protein>
<dbReference type="RefSeq" id="WP_072406674.1">
    <property type="nucleotide sequence ID" value="NZ_FPKW01000001.1"/>
</dbReference>
<name>A0A1K2IFN3_9FLAO</name>
<dbReference type="Gene3D" id="3.40.50.2300">
    <property type="match status" value="2"/>
</dbReference>
<evidence type="ECO:0000256" key="2">
    <source>
        <dbReference type="ARBA" id="ARBA00023125"/>
    </source>
</evidence>
<reference evidence="6" key="1">
    <citation type="submission" date="2016-10" db="EMBL/GenBank/DDBJ databases">
        <authorList>
            <person name="Varghese N."/>
            <person name="Submissions S."/>
        </authorList>
    </citation>
    <scope>NUCLEOTIDE SEQUENCE [LARGE SCALE GENOMIC DNA]</scope>
    <source>
        <strain evidence="6">SUR2</strain>
    </source>
</reference>
<dbReference type="GO" id="GO:0000976">
    <property type="term" value="F:transcription cis-regulatory region binding"/>
    <property type="evidence" value="ECO:0007669"/>
    <property type="project" value="TreeGrafter"/>
</dbReference>
<dbReference type="OrthoDB" id="9803256at2"/>
<dbReference type="SMART" id="SM00354">
    <property type="entry name" value="HTH_LACI"/>
    <property type="match status" value="1"/>
</dbReference>
<keyword evidence="6" id="KW-1185">Reference proteome</keyword>
<dbReference type="PROSITE" id="PS00356">
    <property type="entry name" value="HTH_LACI_1"/>
    <property type="match status" value="1"/>
</dbReference>
<evidence type="ECO:0000259" key="4">
    <source>
        <dbReference type="PROSITE" id="PS50932"/>
    </source>
</evidence>
<keyword evidence="3" id="KW-0804">Transcription</keyword>
<dbReference type="InterPro" id="IPR010982">
    <property type="entry name" value="Lambda_DNA-bd_dom_sf"/>
</dbReference>
<dbReference type="PRINTS" id="PR00036">
    <property type="entry name" value="HTHLACI"/>
</dbReference>
<evidence type="ECO:0000313" key="5">
    <source>
        <dbReference type="EMBL" id="SFZ90515.1"/>
    </source>
</evidence>
<dbReference type="InterPro" id="IPR000843">
    <property type="entry name" value="HTH_LacI"/>
</dbReference>
<dbReference type="Pfam" id="PF13377">
    <property type="entry name" value="Peripla_BP_3"/>
    <property type="match status" value="1"/>
</dbReference>
<dbReference type="SUPFAM" id="SSF47413">
    <property type="entry name" value="lambda repressor-like DNA-binding domains"/>
    <property type="match status" value="1"/>
</dbReference>
<dbReference type="InterPro" id="IPR028082">
    <property type="entry name" value="Peripla_BP_I"/>
</dbReference>
<dbReference type="Proteomes" id="UP000182034">
    <property type="component" value="Unassembled WGS sequence"/>
</dbReference>
<gene>
    <name evidence="5" type="ORF">SAMN05216324_101395</name>
</gene>
<dbReference type="Gene3D" id="1.10.260.40">
    <property type="entry name" value="lambda repressor-like DNA-binding domains"/>
    <property type="match status" value="1"/>
</dbReference>
<dbReference type="SUPFAM" id="SSF53822">
    <property type="entry name" value="Periplasmic binding protein-like I"/>
    <property type="match status" value="1"/>
</dbReference>
<dbReference type="PANTHER" id="PTHR30146:SF149">
    <property type="entry name" value="HTH-TYPE TRANSCRIPTIONAL REGULATOR EBGR"/>
    <property type="match status" value="1"/>
</dbReference>
<dbReference type="Pfam" id="PF00356">
    <property type="entry name" value="LacI"/>
    <property type="match status" value="1"/>
</dbReference>
<organism evidence="5 6">
    <name type="scientific">Chryseobacterium limigenitum</name>
    <dbReference type="NCBI Taxonomy" id="1612149"/>
    <lineage>
        <taxon>Bacteria</taxon>
        <taxon>Pseudomonadati</taxon>
        <taxon>Bacteroidota</taxon>
        <taxon>Flavobacteriia</taxon>
        <taxon>Flavobacteriales</taxon>
        <taxon>Weeksellaceae</taxon>
        <taxon>Chryseobacterium group</taxon>
        <taxon>Chryseobacterium</taxon>
    </lineage>
</organism>
<keyword evidence="2" id="KW-0238">DNA-binding</keyword>
<dbReference type="PROSITE" id="PS50932">
    <property type="entry name" value="HTH_LACI_2"/>
    <property type="match status" value="1"/>
</dbReference>
<evidence type="ECO:0000313" key="6">
    <source>
        <dbReference type="Proteomes" id="UP000182034"/>
    </source>
</evidence>
<dbReference type="AlphaFoldDB" id="A0A1K2IFN3"/>
<dbReference type="STRING" id="1612149.SAMN05216324_101395"/>